<feature type="chain" id="PRO_5045045518" evidence="3">
    <location>
        <begin position="20"/>
        <end position="277"/>
    </location>
</feature>
<proteinExistence type="predicted"/>
<dbReference type="Proteomes" id="UP001610444">
    <property type="component" value="Unassembled WGS sequence"/>
</dbReference>
<dbReference type="GeneID" id="98160487"/>
<keyword evidence="5" id="KW-1185">Reference proteome</keyword>
<evidence type="ECO:0000313" key="5">
    <source>
        <dbReference type="Proteomes" id="UP001610444"/>
    </source>
</evidence>
<comment type="caution">
    <text evidence="4">The sequence shown here is derived from an EMBL/GenBank/DDBJ whole genome shotgun (WGS) entry which is preliminary data.</text>
</comment>
<accession>A0ABR4KJ03</accession>
<feature type="region of interest" description="Disordered" evidence="1">
    <location>
        <begin position="190"/>
        <end position="254"/>
    </location>
</feature>
<gene>
    <name evidence="4" type="ORF">BJX68DRAFT_265781</name>
</gene>
<feature type="transmembrane region" description="Helical" evidence="2">
    <location>
        <begin position="160"/>
        <end position="181"/>
    </location>
</feature>
<dbReference type="RefSeq" id="XP_070900264.1">
    <property type="nucleotide sequence ID" value="XM_071045323.1"/>
</dbReference>
<evidence type="ECO:0000256" key="1">
    <source>
        <dbReference type="SAM" id="MobiDB-lite"/>
    </source>
</evidence>
<reference evidence="4 5" key="1">
    <citation type="submission" date="2024-07" db="EMBL/GenBank/DDBJ databases">
        <title>Section-level genome sequencing and comparative genomics of Aspergillus sections Usti and Cavernicolus.</title>
        <authorList>
            <consortium name="Lawrence Berkeley National Laboratory"/>
            <person name="Nybo J.L."/>
            <person name="Vesth T.C."/>
            <person name="Theobald S."/>
            <person name="Frisvad J.C."/>
            <person name="Larsen T.O."/>
            <person name="Kjaerboelling I."/>
            <person name="Rothschild-Mancinelli K."/>
            <person name="Lyhne E.K."/>
            <person name="Kogle M.E."/>
            <person name="Barry K."/>
            <person name="Clum A."/>
            <person name="Na H."/>
            <person name="Ledsgaard L."/>
            <person name="Lin J."/>
            <person name="Lipzen A."/>
            <person name="Kuo A."/>
            <person name="Riley R."/>
            <person name="Mondo S."/>
            <person name="LaButti K."/>
            <person name="Haridas S."/>
            <person name="Pangalinan J."/>
            <person name="Salamov A.A."/>
            <person name="Simmons B.A."/>
            <person name="Magnuson J.K."/>
            <person name="Chen J."/>
            <person name="Drula E."/>
            <person name="Henrissat B."/>
            <person name="Wiebenga A."/>
            <person name="Lubbers R.J."/>
            <person name="Gomes A.C."/>
            <person name="Macurrencykelacurrency M.R."/>
            <person name="Stajich J."/>
            <person name="Grigoriev I.V."/>
            <person name="Mortensen U.H."/>
            <person name="De vries R.P."/>
            <person name="Baker S.E."/>
            <person name="Andersen M.R."/>
        </authorList>
    </citation>
    <scope>NUCLEOTIDE SEQUENCE [LARGE SCALE GENOMIC DNA]</scope>
    <source>
        <strain evidence="4 5">CBS 756.74</strain>
    </source>
</reference>
<keyword evidence="2" id="KW-0472">Membrane</keyword>
<sequence>MRASGAFLLSTSLLQLVLAQDPSNNATPTHPPNFTLLAPTPSAALPATDPITLRWAYTDTDLNTNPLTIEIGYTTSGTLEVHVTVNAAASLSLTTLPAGIITSVAPGETAAVGFVLNYRDGDDDDSEEVELGRVDGVSLLGGEDEVVDEEDSKLSTEAKIGIGVGLGMGMSAAIFGVVFLIRRRRKRKRREMEKAAASEDQNGDEGSGNGGVKDPVEMEAVERGHGKAELGAESEKVELDASGQQKAELDSGEQVKMVRLAELEEKPAVTTRYELAG</sequence>
<feature type="signal peptide" evidence="3">
    <location>
        <begin position="1"/>
        <end position="19"/>
    </location>
</feature>
<feature type="compositionally biased region" description="Basic and acidic residues" evidence="1">
    <location>
        <begin position="214"/>
        <end position="239"/>
    </location>
</feature>
<evidence type="ECO:0000256" key="3">
    <source>
        <dbReference type="SAM" id="SignalP"/>
    </source>
</evidence>
<keyword evidence="2" id="KW-1133">Transmembrane helix</keyword>
<keyword evidence="2" id="KW-0812">Transmembrane</keyword>
<organism evidence="4 5">
    <name type="scientific">Aspergillus pseudodeflectus</name>
    <dbReference type="NCBI Taxonomy" id="176178"/>
    <lineage>
        <taxon>Eukaryota</taxon>
        <taxon>Fungi</taxon>
        <taxon>Dikarya</taxon>
        <taxon>Ascomycota</taxon>
        <taxon>Pezizomycotina</taxon>
        <taxon>Eurotiomycetes</taxon>
        <taxon>Eurotiomycetidae</taxon>
        <taxon>Eurotiales</taxon>
        <taxon>Aspergillaceae</taxon>
        <taxon>Aspergillus</taxon>
        <taxon>Aspergillus subgen. Nidulantes</taxon>
    </lineage>
</organism>
<name>A0ABR4KJ03_9EURO</name>
<evidence type="ECO:0000313" key="4">
    <source>
        <dbReference type="EMBL" id="KAL2852261.1"/>
    </source>
</evidence>
<protein>
    <submittedName>
        <fullName evidence="4">Uncharacterized protein</fullName>
    </submittedName>
</protein>
<dbReference type="EMBL" id="JBFXLR010000016">
    <property type="protein sequence ID" value="KAL2852261.1"/>
    <property type="molecule type" value="Genomic_DNA"/>
</dbReference>
<keyword evidence="3" id="KW-0732">Signal</keyword>
<evidence type="ECO:0000256" key="2">
    <source>
        <dbReference type="SAM" id="Phobius"/>
    </source>
</evidence>